<feature type="domain" description="UvrD-like helicase ATP-binding" evidence="13">
    <location>
        <begin position="1"/>
        <end position="275"/>
    </location>
</feature>
<dbReference type="InterPro" id="IPR014016">
    <property type="entry name" value="UvrD-like_ATP-bd"/>
</dbReference>
<evidence type="ECO:0000256" key="2">
    <source>
        <dbReference type="ARBA" id="ARBA00022741"/>
    </source>
</evidence>
<evidence type="ECO:0000259" key="13">
    <source>
        <dbReference type="PROSITE" id="PS51198"/>
    </source>
</evidence>
<keyword evidence="6" id="KW-0238">DNA-binding</keyword>
<dbReference type="OrthoDB" id="9810135at2"/>
<dbReference type="CDD" id="cd17932">
    <property type="entry name" value="DEXQc_UvrD"/>
    <property type="match status" value="1"/>
</dbReference>
<comment type="caution">
    <text evidence="15">The sequence shown here is derived from an EMBL/GenBank/DDBJ whole genome shotgun (WGS) entry which is preliminary data.</text>
</comment>
<dbReference type="GO" id="GO:0005829">
    <property type="term" value="C:cytosol"/>
    <property type="evidence" value="ECO:0007669"/>
    <property type="project" value="TreeGrafter"/>
</dbReference>
<keyword evidence="5 12" id="KW-0067">ATP-binding</keyword>
<keyword evidence="4 12" id="KW-0347">Helicase</keyword>
<dbReference type="Gene3D" id="1.10.486.10">
    <property type="entry name" value="PCRA, domain 4"/>
    <property type="match status" value="2"/>
</dbReference>
<comment type="similarity">
    <text evidence="1">Belongs to the helicase family. UvrD subfamily.</text>
</comment>
<evidence type="ECO:0000256" key="11">
    <source>
        <dbReference type="ARBA" id="ARBA00048988"/>
    </source>
</evidence>
<dbReference type="InterPro" id="IPR027417">
    <property type="entry name" value="P-loop_NTPase"/>
</dbReference>
<dbReference type="GO" id="GO:0003677">
    <property type="term" value="F:DNA binding"/>
    <property type="evidence" value="ECO:0007669"/>
    <property type="project" value="UniProtKB-KW"/>
</dbReference>
<dbReference type="GO" id="GO:0033202">
    <property type="term" value="C:DNA helicase complex"/>
    <property type="evidence" value="ECO:0007669"/>
    <property type="project" value="TreeGrafter"/>
</dbReference>
<dbReference type="Gene3D" id="3.40.50.300">
    <property type="entry name" value="P-loop containing nucleotide triphosphate hydrolases"/>
    <property type="match status" value="3"/>
</dbReference>
<dbReference type="EMBL" id="NXLW01000003">
    <property type="protein sequence ID" value="RDU73146.1"/>
    <property type="molecule type" value="Genomic_DNA"/>
</dbReference>
<evidence type="ECO:0000313" key="16">
    <source>
        <dbReference type="Proteomes" id="UP000256424"/>
    </source>
</evidence>
<evidence type="ECO:0000256" key="4">
    <source>
        <dbReference type="ARBA" id="ARBA00022806"/>
    </source>
</evidence>
<evidence type="ECO:0000256" key="7">
    <source>
        <dbReference type="ARBA" id="ARBA00023235"/>
    </source>
</evidence>
<proteinExistence type="inferred from homology"/>
<dbReference type="PROSITE" id="PS51198">
    <property type="entry name" value="UVRD_HELICASE_ATP_BIND"/>
    <property type="match status" value="1"/>
</dbReference>
<evidence type="ECO:0000256" key="10">
    <source>
        <dbReference type="ARBA" id="ARBA00034923"/>
    </source>
</evidence>
<dbReference type="GO" id="GO:0000725">
    <property type="term" value="P:recombinational repair"/>
    <property type="evidence" value="ECO:0007669"/>
    <property type="project" value="TreeGrafter"/>
</dbReference>
<evidence type="ECO:0000256" key="1">
    <source>
        <dbReference type="ARBA" id="ARBA00009922"/>
    </source>
</evidence>
<keyword evidence="7" id="KW-0413">Isomerase</keyword>
<dbReference type="Gene3D" id="1.10.10.160">
    <property type="match status" value="1"/>
</dbReference>
<dbReference type="Pfam" id="PF00580">
    <property type="entry name" value="UvrD-helicase"/>
    <property type="match status" value="1"/>
</dbReference>
<dbReference type="GO" id="GO:0005524">
    <property type="term" value="F:ATP binding"/>
    <property type="evidence" value="ECO:0007669"/>
    <property type="project" value="UniProtKB-UniRule"/>
</dbReference>
<evidence type="ECO:0000256" key="12">
    <source>
        <dbReference type="PROSITE-ProRule" id="PRU00560"/>
    </source>
</evidence>
<sequence length="691" mass="79366">MNLNHEQQLACNAPLGYNLVIASAGTGKTSTIVGRIAHLLQQDIRPEQILLLTFTNKAANEMITRVATMFGKDVADKIESGTFHSVAYRYLKACKPIVLKQHRELKILFKSIYERRFFGRDKMPYSYQYLYESYGLFHNTTVNGSYRDWLQQKNVEQLEFIEIYEDIFAEFNKLKRSYGYVDYNDLLILYREELKQLADDDSIPYIEVLCDEYQDTNPLQDSLLRTINPKSLFCVGDYDQSIYAFNGADIKIITNFMQNYANAKVFSLSKNYRSTRYILQLANKVISNNPRIYPKVLEVVKTGHAHTPVLLQYNDLFAQYSGIARQIQKLHHRGVAYDSIAIIYRNNASADGIQAGLRALNINSKRKGSTSFFDSKEIEFLLCLCGVLANTKDMMSYIHIFSHAKGIGNSIAKDLFEALMIVGDGDCKKGLLQPNKQKECYRMRANNSGVGLFDEFFRKEERSRFDSILHPDFRSHPLLEHYRITKEAAVFLNDFFVAYQRNCTTYNPSLLLSNLIDSHFYQKYLQTLLKERAKDKEGKVDTLLLESTKKRIDSKLAILHNISKNYKDLQGFLNAMVLGSSEMGEGAGVNLLSVHASKGLEFSCVFLVDLMDGRFPNHKLVSKGGSIEEERRLFYVACTRAKDLLYLSFALQDMREQRHYKPSVFLFEAELLKEGDYDIAKISDNTQEVIN</sequence>
<keyword evidence="3 12" id="KW-0378">Hydrolase</keyword>
<reference evidence="15 16" key="1">
    <citation type="submission" date="2018-04" db="EMBL/GenBank/DDBJ databases">
        <title>Novel Campyloabacter and Helicobacter Species and Strains.</title>
        <authorList>
            <person name="Mannion A.J."/>
            <person name="Shen Z."/>
            <person name="Fox J.G."/>
        </authorList>
    </citation>
    <scope>NUCLEOTIDE SEQUENCE [LARGE SCALE GENOMIC DNA]</scope>
    <source>
        <strain evidence="15 16">MIT 97-5075</strain>
    </source>
</reference>
<accession>A0A3D8J7Q2</accession>
<dbReference type="RefSeq" id="WP_104762705.1">
    <property type="nucleotide sequence ID" value="NZ_FZPM01000006.1"/>
</dbReference>
<gene>
    <name evidence="15" type="ORF">CQA66_02685</name>
</gene>
<dbReference type="AlphaFoldDB" id="A0A3D8J7Q2"/>
<feature type="domain" description="UvrD-like helicase C-terminal" evidence="14">
    <location>
        <begin position="276"/>
        <end position="599"/>
    </location>
</feature>
<comment type="catalytic activity">
    <reaction evidence="11">
        <text>ATP + H2O = ADP + phosphate + H(+)</text>
        <dbReference type="Rhea" id="RHEA:13065"/>
        <dbReference type="ChEBI" id="CHEBI:15377"/>
        <dbReference type="ChEBI" id="CHEBI:15378"/>
        <dbReference type="ChEBI" id="CHEBI:30616"/>
        <dbReference type="ChEBI" id="CHEBI:43474"/>
        <dbReference type="ChEBI" id="CHEBI:456216"/>
        <dbReference type="EC" id="5.6.2.4"/>
    </reaction>
</comment>
<name>A0A3D8J7Q2_9HELI</name>
<dbReference type="Proteomes" id="UP000256424">
    <property type="component" value="Unassembled WGS sequence"/>
</dbReference>
<dbReference type="InterPro" id="IPR013986">
    <property type="entry name" value="DExx_box_DNA_helicase_dom_sf"/>
</dbReference>
<dbReference type="PANTHER" id="PTHR11070">
    <property type="entry name" value="UVRD / RECB / PCRA DNA HELICASE FAMILY MEMBER"/>
    <property type="match status" value="1"/>
</dbReference>
<evidence type="ECO:0000313" key="15">
    <source>
        <dbReference type="EMBL" id="RDU73146.1"/>
    </source>
</evidence>
<dbReference type="PROSITE" id="PS51217">
    <property type="entry name" value="UVRD_HELICASE_CTER"/>
    <property type="match status" value="1"/>
</dbReference>
<dbReference type="GO" id="GO:0043138">
    <property type="term" value="F:3'-5' DNA helicase activity"/>
    <property type="evidence" value="ECO:0007669"/>
    <property type="project" value="UniProtKB-EC"/>
</dbReference>
<feature type="binding site" evidence="12">
    <location>
        <begin position="22"/>
        <end position="29"/>
    </location>
    <ligand>
        <name>ATP</name>
        <dbReference type="ChEBI" id="CHEBI:30616"/>
    </ligand>
</feature>
<dbReference type="GO" id="GO:0016887">
    <property type="term" value="F:ATP hydrolysis activity"/>
    <property type="evidence" value="ECO:0007669"/>
    <property type="project" value="RHEA"/>
</dbReference>
<evidence type="ECO:0000256" key="3">
    <source>
        <dbReference type="ARBA" id="ARBA00022801"/>
    </source>
</evidence>
<evidence type="ECO:0000259" key="14">
    <source>
        <dbReference type="PROSITE" id="PS51217"/>
    </source>
</evidence>
<evidence type="ECO:0000256" key="6">
    <source>
        <dbReference type="ARBA" id="ARBA00023125"/>
    </source>
</evidence>
<evidence type="ECO:0000256" key="9">
    <source>
        <dbReference type="ARBA" id="ARBA00034808"/>
    </source>
</evidence>
<dbReference type="SUPFAM" id="SSF52540">
    <property type="entry name" value="P-loop containing nucleoside triphosphate hydrolases"/>
    <property type="match status" value="1"/>
</dbReference>
<evidence type="ECO:0000256" key="5">
    <source>
        <dbReference type="ARBA" id="ARBA00022840"/>
    </source>
</evidence>
<organism evidence="15 16">
    <name type="scientific">Helicobacter aurati</name>
    <dbReference type="NCBI Taxonomy" id="137778"/>
    <lineage>
        <taxon>Bacteria</taxon>
        <taxon>Pseudomonadati</taxon>
        <taxon>Campylobacterota</taxon>
        <taxon>Epsilonproteobacteria</taxon>
        <taxon>Campylobacterales</taxon>
        <taxon>Helicobacteraceae</taxon>
        <taxon>Helicobacter</taxon>
    </lineage>
</organism>
<keyword evidence="2 12" id="KW-0547">Nucleotide-binding</keyword>
<dbReference type="InterPro" id="IPR000212">
    <property type="entry name" value="DNA_helicase_UvrD/REP"/>
</dbReference>
<comment type="catalytic activity">
    <reaction evidence="8">
        <text>Couples ATP hydrolysis with the unwinding of duplex DNA by translocating in the 3'-5' direction.</text>
        <dbReference type="EC" id="5.6.2.4"/>
    </reaction>
</comment>
<keyword evidence="16" id="KW-1185">Reference proteome</keyword>
<evidence type="ECO:0000256" key="8">
    <source>
        <dbReference type="ARBA" id="ARBA00034617"/>
    </source>
</evidence>
<dbReference type="PANTHER" id="PTHR11070:SF2">
    <property type="entry name" value="ATP-DEPENDENT DNA HELICASE SRS2"/>
    <property type="match status" value="1"/>
</dbReference>
<dbReference type="EC" id="5.6.2.4" evidence="9"/>
<dbReference type="Pfam" id="PF13361">
    <property type="entry name" value="UvrD_C"/>
    <property type="match status" value="1"/>
</dbReference>
<protein>
    <recommendedName>
        <fullName evidence="9">DNA 3'-5' helicase</fullName>
        <ecNumber evidence="9">5.6.2.4</ecNumber>
    </recommendedName>
    <alternativeName>
        <fullName evidence="10">DNA 3'-5' helicase II</fullName>
    </alternativeName>
</protein>
<dbReference type="InterPro" id="IPR014017">
    <property type="entry name" value="DNA_helicase_UvrD-like_C"/>
</dbReference>